<reference evidence="2" key="1">
    <citation type="submission" date="2022-07" db="EMBL/GenBank/DDBJ databases">
        <title>Genome Sequence of Physisporinus lineatus.</title>
        <authorList>
            <person name="Buettner E."/>
        </authorList>
    </citation>
    <scope>NUCLEOTIDE SEQUENCE</scope>
    <source>
        <strain evidence="2">VT162</strain>
    </source>
</reference>
<dbReference type="InterPro" id="IPR011013">
    <property type="entry name" value="Gal_mutarotase_sf_dom"/>
</dbReference>
<feature type="chain" id="PRO_5042047035" description="Galactose mutarotase-like protein" evidence="1">
    <location>
        <begin position="23"/>
        <end position="421"/>
    </location>
</feature>
<accession>A0AAD5VBY5</accession>
<dbReference type="Proteomes" id="UP001212997">
    <property type="component" value="Unassembled WGS sequence"/>
</dbReference>
<comment type="caution">
    <text evidence="2">The sequence shown here is derived from an EMBL/GenBank/DDBJ whole genome shotgun (WGS) entry which is preliminary data.</text>
</comment>
<evidence type="ECO:0000313" key="2">
    <source>
        <dbReference type="EMBL" id="KAJ3491510.1"/>
    </source>
</evidence>
<dbReference type="SUPFAM" id="SSF74650">
    <property type="entry name" value="Galactose mutarotase-like"/>
    <property type="match status" value="1"/>
</dbReference>
<feature type="signal peptide" evidence="1">
    <location>
        <begin position="1"/>
        <end position="22"/>
    </location>
</feature>
<dbReference type="PANTHER" id="PTHR10091:SF0">
    <property type="entry name" value="GALACTOSE MUTAROTASE"/>
    <property type="match status" value="1"/>
</dbReference>
<evidence type="ECO:0008006" key="4">
    <source>
        <dbReference type="Google" id="ProtNLM"/>
    </source>
</evidence>
<dbReference type="GO" id="GO:0033499">
    <property type="term" value="P:galactose catabolic process via UDP-galactose, Leloir pathway"/>
    <property type="evidence" value="ECO:0007669"/>
    <property type="project" value="TreeGrafter"/>
</dbReference>
<organism evidence="2 3">
    <name type="scientific">Meripilus lineatus</name>
    <dbReference type="NCBI Taxonomy" id="2056292"/>
    <lineage>
        <taxon>Eukaryota</taxon>
        <taxon>Fungi</taxon>
        <taxon>Dikarya</taxon>
        <taxon>Basidiomycota</taxon>
        <taxon>Agaricomycotina</taxon>
        <taxon>Agaricomycetes</taxon>
        <taxon>Polyporales</taxon>
        <taxon>Meripilaceae</taxon>
        <taxon>Meripilus</taxon>
    </lineage>
</organism>
<keyword evidence="1" id="KW-0732">Signal</keyword>
<dbReference type="EMBL" id="JANAWD010000011">
    <property type="protein sequence ID" value="KAJ3491510.1"/>
    <property type="molecule type" value="Genomic_DNA"/>
</dbReference>
<dbReference type="InterPro" id="IPR008183">
    <property type="entry name" value="Aldose_1/G6P_1-epimerase"/>
</dbReference>
<dbReference type="Gene3D" id="2.70.98.10">
    <property type="match status" value="1"/>
</dbReference>
<evidence type="ECO:0000313" key="3">
    <source>
        <dbReference type="Proteomes" id="UP001212997"/>
    </source>
</evidence>
<sequence length="421" mass="45557">MATENSLTPVLLALSSLTPSLALETHDLLVGPESPLDHLSQKYNNTIIGRYANRIPVVASTLSRSGFTSAFTPLPNENPQVSLHGGPSGFDTQEWTPLLDPSEATLFSKSEVDTISSTMPVGSAVIFKRISQDGEDGFPGRLLVEVLVGLVQPSGPQTQKESFNLGSVVLVYRAKVLDENTVTPINLTQHWGFNLDASVRDDDDHDEEVVQPTSVPPVTVKDHKLTIKANHTVELNDLSLSTGSLLAVTGTHHAHSEKESGKIGEKWPQSGYDEYYLFTPRDSVAPSRIPLNEFTRSTDLLSDILTKEQMDPVVELEGARSGLKLSFDSNQSGVQFYSNNLTNTSKGSRKKIHGGSGVVGTGDGYDAGSAAFLEFHEPLAAWLNPSTQGSSKNDTLLASGELYNNFVRIDVWFKPPARGNA</sequence>
<dbReference type="PANTHER" id="PTHR10091">
    <property type="entry name" value="ALDOSE-1-EPIMERASE"/>
    <property type="match status" value="1"/>
</dbReference>
<dbReference type="Pfam" id="PF01263">
    <property type="entry name" value="Aldose_epim"/>
    <property type="match status" value="1"/>
</dbReference>
<proteinExistence type="predicted"/>
<protein>
    <recommendedName>
        <fullName evidence="4">Galactose mutarotase-like protein</fullName>
    </recommendedName>
</protein>
<evidence type="ECO:0000256" key="1">
    <source>
        <dbReference type="SAM" id="SignalP"/>
    </source>
</evidence>
<dbReference type="GO" id="GO:0006006">
    <property type="term" value="P:glucose metabolic process"/>
    <property type="evidence" value="ECO:0007669"/>
    <property type="project" value="TreeGrafter"/>
</dbReference>
<name>A0AAD5VBY5_9APHY</name>
<dbReference type="InterPro" id="IPR014718">
    <property type="entry name" value="GH-type_carb-bd"/>
</dbReference>
<dbReference type="AlphaFoldDB" id="A0AAD5VBY5"/>
<keyword evidence="3" id="KW-1185">Reference proteome</keyword>
<dbReference type="GO" id="GO:0004034">
    <property type="term" value="F:aldose 1-epimerase activity"/>
    <property type="evidence" value="ECO:0007669"/>
    <property type="project" value="TreeGrafter"/>
</dbReference>
<dbReference type="GO" id="GO:0030246">
    <property type="term" value="F:carbohydrate binding"/>
    <property type="evidence" value="ECO:0007669"/>
    <property type="project" value="InterPro"/>
</dbReference>
<gene>
    <name evidence="2" type="ORF">NLI96_g649</name>
</gene>